<keyword evidence="1" id="KW-0175">Coiled coil</keyword>
<evidence type="ECO:0000313" key="3">
    <source>
        <dbReference type="Proteomes" id="UP001500101"/>
    </source>
</evidence>
<gene>
    <name evidence="2" type="ORF">GCM10022216_27220</name>
</gene>
<sequence length="295" mass="34479">MDFFSGIHDGTFQGMVDNLINGSTFEQNEKEITEQLTPILDHLEASEPEKGAKKLGVKIDIEKFGRYREMLKEMSAKGIIFDIIQDEEDIRETYFIDFRPADTRSYLIQCLNKILDNPRNSRERKIKELERQISEMEKTNLELSTLLSGSRAEVSELKKKSGEDWETVQSVKKDNSELREQLSKFVDSDKDEATESIKNNKLRMYYLYKLGFLDDAIWNEKLGYEQRVKILCRILQGEPLKIDTAVRYYKLFNSIGSAELRAYEAENERTVFDYIKTLCDIELKNGEFINSLRKK</sequence>
<dbReference type="Proteomes" id="UP001500101">
    <property type="component" value="Unassembled WGS sequence"/>
</dbReference>
<feature type="coiled-coil region" evidence="1">
    <location>
        <begin position="119"/>
        <end position="146"/>
    </location>
</feature>
<keyword evidence="3" id="KW-1185">Reference proteome</keyword>
<protein>
    <submittedName>
        <fullName evidence="2">Uncharacterized protein</fullName>
    </submittedName>
</protein>
<dbReference type="EMBL" id="BAAAZI010000011">
    <property type="protein sequence ID" value="GAA4144371.1"/>
    <property type="molecule type" value="Genomic_DNA"/>
</dbReference>
<accession>A0ABP7Z2V7</accession>
<comment type="caution">
    <text evidence="2">The sequence shown here is derived from an EMBL/GenBank/DDBJ whole genome shotgun (WGS) entry which is preliminary data.</text>
</comment>
<organism evidence="2 3">
    <name type="scientific">Sphingobacterium kyonggiense</name>
    <dbReference type="NCBI Taxonomy" id="714075"/>
    <lineage>
        <taxon>Bacteria</taxon>
        <taxon>Pseudomonadati</taxon>
        <taxon>Bacteroidota</taxon>
        <taxon>Sphingobacteriia</taxon>
        <taxon>Sphingobacteriales</taxon>
        <taxon>Sphingobacteriaceae</taxon>
        <taxon>Sphingobacterium</taxon>
    </lineage>
</organism>
<evidence type="ECO:0000256" key="1">
    <source>
        <dbReference type="SAM" id="Coils"/>
    </source>
</evidence>
<evidence type="ECO:0000313" key="2">
    <source>
        <dbReference type="EMBL" id="GAA4144371.1"/>
    </source>
</evidence>
<proteinExistence type="predicted"/>
<reference evidence="3" key="1">
    <citation type="journal article" date="2019" name="Int. J. Syst. Evol. Microbiol.">
        <title>The Global Catalogue of Microorganisms (GCM) 10K type strain sequencing project: providing services to taxonomists for standard genome sequencing and annotation.</title>
        <authorList>
            <consortium name="The Broad Institute Genomics Platform"/>
            <consortium name="The Broad Institute Genome Sequencing Center for Infectious Disease"/>
            <person name="Wu L."/>
            <person name="Ma J."/>
        </authorList>
    </citation>
    <scope>NUCLEOTIDE SEQUENCE [LARGE SCALE GENOMIC DNA]</scope>
    <source>
        <strain evidence="3">JCM 16704</strain>
    </source>
</reference>
<name>A0ABP7Z2V7_9SPHI</name>